<name>A0A0F9HQM3_9ZZZZ</name>
<comment type="caution">
    <text evidence="1">The sequence shown here is derived from an EMBL/GenBank/DDBJ whole genome shotgun (WGS) entry which is preliminary data.</text>
</comment>
<sequence>MAEWRIQSEKGFYNPSRTPHLFEDFAVCGALGIGIDNTREPLPEELRCKSCGSDLRCKRCRAIEKKRGLRSSNKEGDK</sequence>
<dbReference type="AlphaFoldDB" id="A0A0F9HQM3"/>
<accession>A0A0F9HQM3</accession>
<protein>
    <submittedName>
        <fullName evidence="1">Uncharacterized protein</fullName>
    </submittedName>
</protein>
<evidence type="ECO:0000313" key="1">
    <source>
        <dbReference type="EMBL" id="KKL83960.1"/>
    </source>
</evidence>
<proteinExistence type="predicted"/>
<reference evidence="1" key="1">
    <citation type="journal article" date="2015" name="Nature">
        <title>Complex archaea that bridge the gap between prokaryotes and eukaryotes.</title>
        <authorList>
            <person name="Spang A."/>
            <person name="Saw J.H."/>
            <person name="Jorgensen S.L."/>
            <person name="Zaremba-Niedzwiedzka K."/>
            <person name="Martijn J."/>
            <person name="Lind A.E."/>
            <person name="van Eijk R."/>
            <person name="Schleper C."/>
            <person name="Guy L."/>
            <person name="Ettema T.J."/>
        </authorList>
    </citation>
    <scope>NUCLEOTIDE SEQUENCE</scope>
</reference>
<organism evidence="1">
    <name type="scientific">marine sediment metagenome</name>
    <dbReference type="NCBI Taxonomy" id="412755"/>
    <lineage>
        <taxon>unclassified sequences</taxon>
        <taxon>metagenomes</taxon>
        <taxon>ecological metagenomes</taxon>
    </lineage>
</organism>
<gene>
    <name evidence="1" type="ORF">LCGC14_1969540</name>
</gene>
<dbReference type="EMBL" id="LAZR01021834">
    <property type="protein sequence ID" value="KKL83960.1"/>
    <property type="molecule type" value="Genomic_DNA"/>
</dbReference>